<dbReference type="EMBL" id="AP006878">
    <property type="protein sequence ID" value="BAD84709.1"/>
    <property type="molecule type" value="Genomic_DNA"/>
</dbReference>
<dbReference type="OrthoDB" id="91853at2157"/>
<dbReference type="STRING" id="69014.TK0520"/>
<sequence length="283" mass="33336">MQPENPAESAEHFIRSGMFDEAHEFFKTLPEDTLNGELKWYVVKTVEHFAKTGDLEKALGVAYLLDGEGFEWAVYRAFWVYLWEDESAERAKKAFELHYFIPDPDNKAEILGRIAGVLGRKEPELARIALRLGIEWTRRIHKRTYRYDAFEWLYWKAEDLEDWESVRRICELLDEGGRRELVADVLDLKEGEPVPDCEEFIEIRKRMLEDLKNGDPLNDLIHAYKEHERELLRSRGVNPYLYKLKAVKTEEGVQFYAVRRPITLAILLFLLDKARRVLSKRSS</sequence>
<dbReference type="KEGG" id="tko:TK0520"/>
<dbReference type="InParanoid" id="Q5JF14"/>
<reference evidence="1 2" key="1">
    <citation type="journal article" date="2005" name="Genome Res.">
        <title>Complete genome sequence of the hyperthermophilic archaeon Thermococcus kodakaraensis KOD1 and comparison with Pyrococcus genomes.</title>
        <authorList>
            <person name="Fukui T."/>
            <person name="Atomi H."/>
            <person name="Kanai T."/>
            <person name="Matsumi R."/>
            <person name="Fujiwara S."/>
            <person name="Imanaka T."/>
        </authorList>
    </citation>
    <scope>NUCLEOTIDE SEQUENCE [LARGE SCALE GENOMIC DNA]</scope>
    <source>
        <strain evidence="2">ATCC BAA-918 / JCM 12380 / KOD1</strain>
    </source>
</reference>
<dbReference type="Proteomes" id="UP000000536">
    <property type="component" value="Chromosome"/>
</dbReference>
<accession>Q5JF14</accession>
<organism evidence="1 2">
    <name type="scientific">Thermococcus kodakarensis (strain ATCC BAA-918 / JCM 12380 / KOD1)</name>
    <name type="common">Pyrococcus kodakaraensis (strain KOD1)</name>
    <dbReference type="NCBI Taxonomy" id="69014"/>
    <lineage>
        <taxon>Archaea</taxon>
        <taxon>Methanobacteriati</taxon>
        <taxon>Methanobacteriota</taxon>
        <taxon>Thermococci</taxon>
        <taxon>Thermococcales</taxon>
        <taxon>Thermococcaceae</taxon>
        <taxon>Thermococcus</taxon>
    </lineage>
</organism>
<dbReference type="HOGENOM" id="CLU_996129_0_0_2"/>
<protein>
    <submittedName>
        <fullName evidence="1">Uncharacterized protein</fullName>
    </submittedName>
</protein>
<dbReference type="eggNOG" id="ENOG502N5Q2">
    <property type="taxonomic scope" value="Archaea"/>
</dbReference>
<dbReference type="AlphaFoldDB" id="Q5JF14"/>
<name>Q5JF14_THEKO</name>
<keyword evidence="2" id="KW-1185">Reference proteome</keyword>
<gene>
    <name evidence="1" type="ordered locus">TK0520</name>
</gene>
<evidence type="ECO:0000313" key="1">
    <source>
        <dbReference type="EMBL" id="BAD84709.1"/>
    </source>
</evidence>
<proteinExistence type="predicted"/>
<dbReference type="PATRIC" id="fig|69014.16.peg.510"/>
<dbReference type="GeneID" id="78447033"/>
<evidence type="ECO:0000313" key="2">
    <source>
        <dbReference type="Proteomes" id="UP000000536"/>
    </source>
</evidence>
<dbReference type="RefSeq" id="WP_011249475.1">
    <property type="nucleotide sequence ID" value="NC_006624.1"/>
</dbReference>
<dbReference type="EnsemblBacteria" id="BAD84709">
    <property type="protein sequence ID" value="BAD84709"/>
    <property type="gene ID" value="TK0520"/>
</dbReference>